<organism evidence="1 2">
    <name type="scientific">Phytophthora nicotianae P1976</name>
    <dbReference type="NCBI Taxonomy" id="1317066"/>
    <lineage>
        <taxon>Eukaryota</taxon>
        <taxon>Sar</taxon>
        <taxon>Stramenopiles</taxon>
        <taxon>Oomycota</taxon>
        <taxon>Peronosporomycetes</taxon>
        <taxon>Peronosporales</taxon>
        <taxon>Peronosporaceae</taxon>
        <taxon>Phytophthora</taxon>
    </lineage>
</organism>
<gene>
    <name evidence="1" type="ORF">F444_07630</name>
</gene>
<protein>
    <submittedName>
        <fullName evidence="1">Uncharacterized protein</fullName>
    </submittedName>
</protein>
<evidence type="ECO:0000313" key="1">
    <source>
        <dbReference type="EMBL" id="ETO77147.1"/>
    </source>
</evidence>
<comment type="caution">
    <text evidence="1">The sequence shown here is derived from an EMBL/GenBank/DDBJ whole genome shotgun (WGS) entry which is preliminary data.</text>
</comment>
<reference evidence="1 2" key="1">
    <citation type="submission" date="2013-11" db="EMBL/GenBank/DDBJ databases">
        <title>The Genome Sequence of Phytophthora parasitica P1976.</title>
        <authorList>
            <consortium name="The Broad Institute Genomics Platform"/>
            <person name="Russ C."/>
            <person name="Tyler B."/>
            <person name="Panabieres F."/>
            <person name="Shan W."/>
            <person name="Tripathy S."/>
            <person name="Grunwald N."/>
            <person name="Machado M."/>
            <person name="Johnson C.S."/>
            <person name="Walker B."/>
            <person name="Young S."/>
            <person name="Zeng Q."/>
            <person name="Gargeya S."/>
            <person name="Fitzgerald M."/>
            <person name="Haas B."/>
            <person name="Abouelleil A."/>
            <person name="Allen A.W."/>
            <person name="Alvarado L."/>
            <person name="Arachchi H.M."/>
            <person name="Berlin A.M."/>
            <person name="Chapman S.B."/>
            <person name="Gainer-Dewar J."/>
            <person name="Goldberg J."/>
            <person name="Griggs A."/>
            <person name="Gujja S."/>
            <person name="Hansen M."/>
            <person name="Howarth C."/>
            <person name="Imamovic A."/>
            <person name="Ireland A."/>
            <person name="Larimer J."/>
            <person name="McCowan C."/>
            <person name="Murphy C."/>
            <person name="Pearson M."/>
            <person name="Poon T.W."/>
            <person name="Priest M."/>
            <person name="Roberts A."/>
            <person name="Saif S."/>
            <person name="Shea T."/>
            <person name="Sisk P."/>
            <person name="Sykes S."/>
            <person name="Wortman J."/>
            <person name="Nusbaum C."/>
            <person name="Birren B."/>
        </authorList>
    </citation>
    <scope>NUCLEOTIDE SEQUENCE [LARGE SCALE GENOMIC DNA]</scope>
    <source>
        <strain evidence="1 2">P1976</strain>
    </source>
</reference>
<accession>A0A081AE36</accession>
<dbReference type="AlphaFoldDB" id="A0A081AE36"/>
<proteinExistence type="predicted"/>
<dbReference type="EMBL" id="ANJA01001454">
    <property type="protein sequence ID" value="ETO77147.1"/>
    <property type="molecule type" value="Genomic_DNA"/>
</dbReference>
<name>A0A081AE36_PHYNI</name>
<dbReference type="Proteomes" id="UP000028582">
    <property type="component" value="Unassembled WGS sequence"/>
</dbReference>
<evidence type="ECO:0000313" key="2">
    <source>
        <dbReference type="Proteomes" id="UP000028582"/>
    </source>
</evidence>
<sequence length="78" mass="8627">MVGCQYSALEAEDVTVRSLDLDDPVTSRRPVHVCASSCVKQHGPNQPPAFGTGRSLEWKVASHVFNWKIESSSLNQRD</sequence>